<evidence type="ECO:0000313" key="5">
    <source>
        <dbReference type="EMBL" id="AIB09542.1"/>
    </source>
</evidence>
<dbReference type="GO" id="GO:1990904">
    <property type="term" value="C:ribonucleoprotein complex"/>
    <property type="evidence" value="ECO:0007669"/>
    <property type="project" value="UniProtKB-KW"/>
</dbReference>
<dbReference type="Pfam" id="PF00410">
    <property type="entry name" value="Ribosomal_S8"/>
    <property type="match status" value="1"/>
</dbReference>
<evidence type="ECO:0000256" key="1">
    <source>
        <dbReference type="ARBA" id="ARBA00006471"/>
    </source>
</evidence>
<sequence>MTKTCILADSLKALINAERAGKKQVLIRPINKIFILFLKKMLKYEYIKSFQIIDDHRTGKILVHLLGRINKCGCVTPRYSLSVHQISLYRRKILPSKLFGKILLSTSIGIIEHTRAINEKIGGKIIGYFF</sequence>
<evidence type="ECO:0000256" key="3">
    <source>
        <dbReference type="ARBA" id="ARBA00023274"/>
    </source>
</evidence>
<dbReference type="FunFam" id="3.30.1370.30:FF:000001">
    <property type="entry name" value="40S ribosomal protein S15a"/>
    <property type="match status" value="1"/>
</dbReference>
<evidence type="ECO:0000256" key="4">
    <source>
        <dbReference type="RuleBase" id="RU003660"/>
    </source>
</evidence>
<dbReference type="Gene3D" id="3.30.1490.10">
    <property type="match status" value="1"/>
</dbReference>
<dbReference type="PROSITE" id="PS00053">
    <property type="entry name" value="RIBOSOMAL_S8"/>
    <property type="match status" value="1"/>
</dbReference>
<dbReference type="GO" id="GO:0003735">
    <property type="term" value="F:structural constituent of ribosome"/>
    <property type="evidence" value="ECO:0007669"/>
    <property type="project" value="InterPro"/>
</dbReference>
<dbReference type="Proteomes" id="UP000243670">
    <property type="component" value="Nucleomorph 1"/>
</dbReference>
<geneLocation type="nucleomorph" evidence="5"/>
<dbReference type="SUPFAM" id="SSF56047">
    <property type="entry name" value="Ribosomal protein S8"/>
    <property type="match status" value="1"/>
</dbReference>
<protein>
    <submittedName>
        <fullName evidence="5">40S ribosomal protein S15A</fullName>
    </submittedName>
</protein>
<dbReference type="InterPro" id="IPR047863">
    <property type="entry name" value="Ribosomal_uS8_CS"/>
</dbReference>
<dbReference type="GO" id="GO:0006412">
    <property type="term" value="P:translation"/>
    <property type="evidence" value="ECO:0007669"/>
    <property type="project" value="InterPro"/>
</dbReference>
<dbReference type="NCBIfam" id="NF003115">
    <property type="entry name" value="PRK04034.1"/>
    <property type="match status" value="1"/>
</dbReference>
<comment type="similarity">
    <text evidence="1 4">Belongs to the universal ribosomal protein uS8 family.</text>
</comment>
<organism evidence="5 6">
    <name type="scientific">Lotharella oceanica</name>
    <dbReference type="NCBI Taxonomy" id="641309"/>
    <lineage>
        <taxon>Eukaryota</taxon>
        <taxon>Sar</taxon>
        <taxon>Rhizaria</taxon>
        <taxon>Cercozoa</taxon>
        <taxon>Chlorarachniophyceae</taxon>
        <taxon>Lotharella</taxon>
    </lineage>
</organism>
<evidence type="ECO:0000256" key="2">
    <source>
        <dbReference type="ARBA" id="ARBA00022980"/>
    </source>
</evidence>
<dbReference type="InterPro" id="IPR000630">
    <property type="entry name" value="Ribosomal_uS8"/>
</dbReference>
<evidence type="ECO:0000313" key="6">
    <source>
        <dbReference type="Proteomes" id="UP000243670"/>
    </source>
</evidence>
<dbReference type="AlphaFoldDB" id="A0A060D9Z2"/>
<keyword evidence="5" id="KW-0542">Nucleomorph</keyword>
<name>A0A060D9Z2_9EUKA</name>
<dbReference type="GO" id="GO:0005840">
    <property type="term" value="C:ribosome"/>
    <property type="evidence" value="ECO:0007669"/>
    <property type="project" value="UniProtKB-KW"/>
</dbReference>
<dbReference type="Gene3D" id="3.30.1370.30">
    <property type="match status" value="1"/>
</dbReference>
<dbReference type="InterPro" id="IPR035987">
    <property type="entry name" value="Ribosomal_uS8_sf"/>
</dbReference>
<gene>
    <name evidence="5" type="primary">rps15A</name>
    <name evidence="5" type="ORF">M951_chr156</name>
</gene>
<dbReference type="EMBL" id="CP006627">
    <property type="protein sequence ID" value="AIB09542.1"/>
    <property type="molecule type" value="Genomic_DNA"/>
</dbReference>
<proteinExistence type="inferred from homology"/>
<dbReference type="PANTHER" id="PTHR11758">
    <property type="entry name" value="40S RIBOSOMAL PROTEIN S15A"/>
    <property type="match status" value="1"/>
</dbReference>
<reference evidence="5 6" key="1">
    <citation type="journal article" date="2014" name="BMC Genomics">
        <title>Nucleomorph and plastid genome sequences of the chlorarachniophyte Lotharella oceanica: convergent reductive evolution and frequent recombination in nucleomorph-bearing algae.</title>
        <authorList>
            <person name="Tanifuji G."/>
            <person name="Onodera N.T."/>
            <person name="Brown M.W."/>
            <person name="Curtis B.A."/>
            <person name="Roger A.J."/>
            <person name="Ka-Shu Wong G."/>
            <person name="Melkonian M."/>
            <person name="Archibald J.M."/>
        </authorList>
    </citation>
    <scope>NUCLEOTIDE SEQUENCE [LARGE SCALE GENOMIC DNA]</scope>
    <source>
        <strain evidence="5 6">CCMP622</strain>
    </source>
</reference>
<keyword evidence="2 4" id="KW-0689">Ribosomal protein</keyword>
<keyword evidence="3 4" id="KW-0687">Ribonucleoprotein</keyword>
<accession>A0A060D9Z2</accession>